<feature type="transmembrane region" description="Helical" evidence="1">
    <location>
        <begin position="45"/>
        <end position="63"/>
    </location>
</feature>
<sequence length="72" mass="8725">MARRAQYEDRVEKHPHLWALRLDNLYFEWLVLHDFSKNKLRFSRFFIQCLLQLIVHSLAILVFNPTPNCKAI</sequence>
<evidence type="ECO:0000313" key="2">
    <source>
        <dbReference type="EMBL" id="MDR6238809.1"/>
    </source>
</evidence>
<keyword evidence="1" id="KW-0812">Transmembrane</keyword>
<keyword evidence="1" id="KW-0472">Membrane</keyword>
<evidence type="ECO:0000256" key="1">
    <source>
        <dbReference type="SAM" id="Phobius"/>
    </source>
</evidence>
<protein>
    <submittedName>
        <fullName evidence="2">Uncharacterized protein</fullName>
    </submittedName>
</protein>
<evidence type="ECO:0000313" key="3">
    <source>
        <dbReference type="Proteomes" id="UP001185092"/>
    </source>
</evidence>
<organism evidence="2 3">
    <name type="scientific">Aureibacter tunicatorum</name>
    <dbReference type="NCBI Taxonomy" id="866807"/>
    <lineage>
        <taxon>Bacteria</taxon>
        <taxon>Pseudomonadati</taxon>
        <taxon>Bacteroidota</taxon>
        <taxon>Cytophagia</taxon>
        <taxon>Cytophagales</taxon>
        <taxon>Persicobacteraceae</taxon>
        <taxon>Aureibacter</taxon>
    </lineage>
</organism>
<proteinExistence type="predicted"/>
<gene>
    <name evidence="2" type="ORF">HNQ88_001846</name>
</gene>
<dbReference type="Proteomes" id="UP001185092">
    <property type="component" value="Unassembled WGS sequence"/>
</dbReference>
<name>A0AAE4BQ76_9BACT</name>
<keyword evidence="3" id="KW-1185">Reference proteome</keyword>
<dbReference type="AlphaFoldDB" id="A0AAE4BQ76"/>
<dbReference type="EMBL" id="JAVDQD010000002">
    <property type="protein sequence ID" value="MDR6238809.1"/>
    <property type="molecule type" value="Genomic_DNA"/>
</dbReference>
<accession>A0AAE4BQ76</accession>
<reference evidence="2" key="1">
    <citation type="submission" date="2023-07" db="EMBL/GenBank/DDBJ databases">
        <title>Genomic Encyclopedia of Type Strains, Phase IV (KMG-IV): sequencing the most valuable type-strain genomes for metagenomic binning, comparative biology and taxonomic classification.</title>
        <authorList>
            <person name="Goeker M."/>
        </authorList>
    </citation>
    <scope>NUCLEOTIDE SEQUENCE</scope>
    <source>
        <strain evidence="2">DSM 26174</strain>
    </source>
</reference>
<keyword evidence="1" id="KW-1133">Transmembrane helix</keyword>
<comment type="caution">
    <text evidence="2">The sequence shown here is derived from an EMBL/GenBank/DDBJ whole genome shotgun (WGS) entry which is preliminary data.</text>
</comment>